<name>A0A2G9UK38_TELCI</name>
<protein>
    <submittedName>
        <fullName evidence="2">Uncharacterized protein</fullName>
    </submittedName>
</protein>
<keyword evidence="3" id="KW-1185">Reference proteome</keyword>
<dbReference type="AlphaFoldDB" id="A0A2G9UK38"/>
<reference evidence="2 3" key="1">
    <citation type="submission" date="2015-09" db="EMBL/GenBank/DDBJ databases">
        <title>Draft genome of the parasitic nematode Teladorsagia circumcincta isolate WARC Sus (inbred).</title>
        <authorList>
            <person name="Mitreva M."/>
        </authorList>
    </citation>
    <scope>NUCLEOTIDE SEQUENCE [LARGE SCALE GENOMIC DNA]</scope>
    <source>
        <strain evidence="2 3">S</strain>
    </source>
</reference>
<sequence length="206" mass="22998">MFSIVGEMTMNSLSIPDQDDIVVDRLEKYCEARKAGRYGTNNNIHKSSFESVSSFYSPASHGYLPMRMRSFRMTPNGFAARSDCGESCHLFSSSIYDFTPESDTSSASVGWSDTSHNSSGEMRSILNPLHRKSLRFCQQFIRVVKYPTLVIGLLALTGISLLMVVINSLKLVFGFRSLPVYAQYMEVHTRHSLGIAGVIIESITIM</sequence>
<dbReference type="EMBL" id="KZ346205">
    <property type="protein sequence ID" value="PIO70628.1"/>
    <property type="molecule type" value="Genomic_DNA"/>
</dbReference>
<dbReference type="GO" id="GO:0007165">
    <property type="term" value="P:signal transduction"/>
    <property type="evidence" value="ECO:0007669"/>
    <property type="project" value="TreeGrafter"/>
</dbReference>
<evidence type="ECO:0000313" key="2">
    <source>
        <dbReference type="EMBL" id="PIO70628.1"/>
    </source>
</evidence>
<dbReference type="PANTHER" id="PTHR12625">
    <property type="entry name" value="LIPOCALIN-1 INTERACTING MEMBRANE RECEPTOR LIMR"/>
    <property type="match status" value="1"/>
</dbReference>
<dbReference type="OrthoDB" id="5596951at2759"/>
<dbReference type="GO" id="GO:0005886">
    <property type="term" value="C:plasma membrane"/>
    <property type="evidence" value="ECO:0007669"/>
    <property type="project" value="TreeGrafter"/>
</dbReference>
<dbReference type="Proteomes" id="UP000230423">
    <property type="component" value="Unassembled WGS sequence"/>
</dbReference>
<organism evidence="2 3">
    <name type="scientific">Teladorsagia circumcincta</name>
    <name type="common">Brown stomach worm</name>
    <name type="synonym">Ostertagia circumcincta</name>
    <dbReference type="NCBI Taxonomy" id="45464"/>
    <lineage>
        <taxon>Eukaryota</taxon>
        <taxon>Metazoa</taxon>
        <taxon>Ecdysozoa</taxon>
        <taxon>Nematoda</taxon>
        <taxon>Chromadorea</taxon>
        <taxon>Rhabditida</taxon>
        <taxon>Rhabditina</taxon>
        <taxon>Rhabditomorpha</taxon>
        <taxon>Strongyloidea</taxon>
        <taxon>Trichostrongylidae</taxon>
        <taxon>Teladorsagia</taxon>
    </lineage>
</organism>
<gene>
    <name evidence="2" type="ORF">TELCIR_07506</name>
</gene>
<keyword evidence="1" id="KW-0472">Membrane</keyword>
<feature type="transmembrane region" description="Helical" evidence="1">
    <location>
        <begin position="146"/>
        <end position="166"/>
    </location>
</feature>
<evidence type="ECO:0000256" key="1">
    <source>
        <dbReference type="SAM" id="Phobius"/>
    </source>
</evidence>
<dbReference type="GO" id="GO:0004888">
    <property type="term" value="F:transmembrane signaling receptor activity"/>
    <property type="evidence" value="ECO:0007669"/>
    <property type="project" value="TreeGrafter"/>
</dbReference>
<proteinExistence type="predicted"/>
<keyword evidence="1" id="KW-0812">Transmembrane</keyword>
<evidence type="ECO:0000313" key="3">
    <source>
        <dbReference type="Proteomes" id="UP000230423"/>
    </source>
</evidence>
<accession>A0A2G9UK38</accession>
<keyword evidence="1" id="KW-1133">Transmembrane helix</keyword>
<dbReference type="PANTHER" id="PTHR12625:SF0">
    <property type="entry name" value="PROTEIN LILIPOD"/>
    <property type="match status" value="1"/>
</dbReference>
<dbReference type="InterPro" id="IPR008075">
    <property type="entry name" value="LIMR"/>
</dbReference>